<organism evidence="2 3">
    <name type="scientific">Teichococcus deserti</name>
    <dbReference type="NCBI Taxonomy" id="1817963"/>
    <lineage>
        <taxon>Bacteria</taxon>
        <taxon>Pseudomonadati</taxon>
        <taxon>Pseudomonadota</taxon>
        <taxon>Alphaproteobacteria</taxon>
        <taxon>Acetobacterales</taxon>
        <taxon>Roseomonadaceae</taxon>
        <taxon>Roseomonas</taxon>
    </lineage>
</organism>
<evidence type="ECO:0000259" key="1">
    <source>
        <dbReference type="SMART" id="SM00507"/>
    </source>
</evidence>
<dbReference type="GO" id="GO:0004519">
    <property type="term" value="F:endonuclease activity"/>
    <property type="evidence" value="ECO:0007669"/>
    <property type="project" value="UniProtKB-KW"/>
</dbReference>
<feature type="domain" description="HNH nuclease" evidence="1">
    <location>
        <begin position="37"/>
        <end position="91"/>
    </location>
</feature>
<dbReference type="SMART" id="SM00507">
    <property type="entry name" value="HNHc"/>
    <property type="match status" value="1"/>
</dbReference>
<name>A0A1V2H4D4_9PROT</name>
<keyword evidence="2" id="KW-0255">Endonuclease</keyword>
<dbReference type="CDD" id="cd00085">
    <property type="entry name" value="HNHc"/>
    <property type="match status" value="1"/>
</dbReference>
<comment type="caution">
    <text evidence="2">The sequence shown here is derived from an EMBL/GenBank/DDBJ whole genome shotgun (WGS) entry which is preliminary data.</text>
</comment>
<accession>A0A1V2H4D4</accession>
<evidence type="ECO:0000313" key="2">
    <source>
        <dbReference type="EMBL" id="ONG53269.1"/>
    </source>
</evidence>
<evidence type="ECO:0000313" key="3">
    <source>
        <dbReference type="Proteomes" id="UP000188879"/>
    </source>
</evidence>
<sequence>MGRLHTLPPRLAVVDVRTARPAPKVSDPHYQTPKHRGWSAAVIRRAGGACQAPGCDRADTRLYADHIVELRDGGAPFALSNGQALCGSCHSTKTAQERRRRHASSSP</sequence>
<proteinExistence type="predicted"/>
<dbReference type="GO" id="GO:0003676">
    <property type="term" value="F:nucleic acid binding"/>
    <property type="evidence" value="ECO:0007669"/>
    <property type="project" value="InterPro"/>
</dbReference>
<dbReference type="AlphaFoldDB" id="A0A1V2H4D4"/>
<gene>
    <name evidence="2" type="ORF">BKE38_12470</name>
</gene>
<keyword evidence="2" id="KW-0540">Nuclease</keyword>
<dbReference type="InterPro" id="IPR002711">
    <property type="entry name" value="HNH"/>
</dbReference>
<dbReference type="Gene3D" id="1.10.30.50">
    <property type="match status" value="1"/>
</dbReference>
<dbReference type="Proteomes" id="UP000188879">
    <property type="component" value="Unassembled WGS sequence"/>
</dbReference>
<dbReference type="InterPro" id="IPR003615">
    <property type="entry name" value="HNH_nuc"/>
</dbReference>
<dbReference type="OrthoDB" id="7220022at2"/>
<dbReference type="EMBL" id="MLCO01000105">
    <property type="protein sequence ID" value="ONG53269.1"/>
    <property type="molecule type" value="Genomic_DNA"/>
</dbReference>
<reference evidence="2 3" key="1">
    <citation type="submission" date="2016-10" db="EMBL/GenBank/DDBJ databases">
        <title>Draft Genome sequence of Roseomonas sp. strain M3.</title>
        <authorList>
            <person name="Subhash Y."/>
            <person name="Lee S."/>
        </authorList>
    </citation>
    <scope>NUCLEOTIDE SEQUENCE [LARGE SCALE GENOMIC DNA]</scope>
    <source>
        <strain evidence="2 3">M3</strain>
    </source>
</reference>
<dbReference type="Pfam" id="PF01844">
    <property type="entry name" value="HNH"/>
    <property type="match status" value="1"/>
</dbReference>
<keyword evidence="3" id="KW-1185">Reference proteome</keyword>
<keyword evidence="2" id="KW-0378">Hydrolase</keyword>
<dbReference type="GO" id="GO:0008270">
    <property type="term" value="F:zinc ion binding"/>
    <property type="evidence" value="ECO:0007669"/>
    <property type="project" value="InterPro"/>
</dbReference>
<protein>
    <submittedName>
        <fullName evidence="2">HNH endonuclease</fullName>
    </submittedName>
</protein>